<dbReference type="STRING" id="196109.A0A136IV47"/>
<dbReference type="InParanoid" id="A0A136IV47"/>
<dbReference type="Pfam" id="PF12697">
    <property type="entry name" value="Abhydrolase_6"/>
    <property type="match status" value="1"/>
</dbReference>
<sequence length="275" mass="29243">MSPTSVLPPAILFVHGAYHPPAVYAALTSALRNAGPDVVAPCLASLGNATHDVRVPDDDVAVVRGAADELFAHGRKVVVLAHSIGGFFATVAIKGHTVTDRAREGKEGGFAAVVYMNSTLPVGREDTVMSVCDPASAGAFDIDAREDGKITNNGCVGQMVGFFKTDPESKELAFHMFYSCVPRQLAEQTFASLEGFCTATMLTPAPVVVSDLEGFPRTYIVGEQDYIVPLAQQERIIENAPGMKAVRLQDCGHSPFLTHVDKVVEIVQEVATKAS</sequence>
<reference evidence="3" key="1">
    <citation type="submission" date="2016-02" db="EMBL/GenBank/DDBJ databases">
        <title>Draft genome sequence of Microdochium bolleyi, a fungal endophyte of beachgrass.</title>
        <authorList>
            <consortium name="DOE Joint Genome Institute"/>
            <person name="David A.S."/>
            <person name="May G."/>
            <person name="Haridas S."/>
            <person name="Lim J."/>
            <person name="Wang M."/>
            <person name="Labutti K."/>
            <person name="Lipzen A."/>
            <person name="Barry K."/>
            <person name="Grigoriev I.V."/>
        </authorList>
    </citation>
    <scope>NUCLEOTIDE SEQUENCE [LARGE SCALE GENOMIC DNA]</scope>
    <source>
        <strain evidence="3">J235TASD1</strain>
    </source>
</reference>
<dbReference type="SUPFAM" id="SSF53474">
    <property type="entry name" value="alpha/beta-Hydrolases"/>
    <property type="match status" value="1"/>
</dbReference>
<dbReference type="PANTHER" id="PTHR37017">
    <property type="entry name" value="AB HYDROLASE-1 DOMAIN-CONTAINING PROTEIN-RELATED"/>
    <property type="match status" value="1"/>
</dbReference>
<dbReference type="InterPro" id="IPR029058">
    <property type="entry name" value="AB_hydrolase_fold"/>
</dbReference>
<dbReference type="GO" id="GO:0016787">
    <property type="term" value="F:hydrolase activity"/>
    <property type="evidence" value="ECO:0007669"/>
    <property type="project" value="UniProtKB-KW"/>
</dbReference>
<dbReference type="PANTHER" id="PTHR37017:SF13">
    <property type="entry name" value="AB HYDROLASE-1 DOMAIN-CONTAINING PROTEIN"/>
    <property type="match status" value="1"/>
</dbReference>
<dbReference type="Proteomes" id="UP000070501">
    <property type="component" value="Unassembled WGS sequence"/>
</dbReference>
<dbReference type="InterPro" id="IPR052897">
    <property type="entry name" value="Sec-Metab_Biosynth_Hydrolase"/>
</dbReference>
<feature type="domain" description="AB hydrolase-1" evidence="1">
    <location>
        <begin position="11"/>
        <end position="265"/>
    </location>
</feature>
<keyword evidence="3" id="KW-1185">Reference proteome</keyword>
<gene>
    <name evidence="2" type="ORF">Micbo1qcDRAFT_235578</name>
</gene>
<evidence type="ECO:0000313" key="2">
    <source>
        <dbReference type="EMBL" id="KXJ88676.1"/>
    </source>
</evidence>
<keyword evidence="2" id="KW-0378">Hydrolase</keyword>
<dbReference type="Gene3D" id="3.40.50.1820">
    <property type="entry name" value="alpha/beta hydrolase"/>
    <property type="match status" value="1"/>
</dbReference>
<accession>A0A136IV47</accession>
<evidence type="ECO:0000313" key="3">
    <source>
        <dbReference type="Proteomes" id="UP000070501"/>
    </source>
</evidence>
<evidence type="ECO:0000259" key="1">
    <source>
        <dbReference type="Pfam" id="PF12697"/>
    </source>
</evidence>
<dbReference type="OrthoDB" id="1263307at2759"/>
<name>A0A136IV47_9PEZI</name>
<protein>
    <submittedName>
        <fullName evidence="2">Alpha/beta hydrolase fold-1</fullName>
    </submittedName>
</protein>
<dbReference type="EMBL" id="KQ964257">
    <property type="protein sequence ID" value="KXJ88676.1"/>
    <property type="molecule type" value="Genomic_DNA"/>
</dbReference>
<organism evidence="2 3">
    <name type="scientific">Microdochium bolleyi</name>
    <dbReference type="NCBI Taxonomy" id="196109"/>
    <lineage>
        <taxon>Eukaryota</taxon>
        <taxon>Fungi</taxon>
        <taxon>Dikarya</taxon>
        <taxon>Ascomycota</taxon>
        <taxon>Pezizomycotina</taxon>
        <taxon>Sordariomycetes</taxon>
        <taxon>Xylariomycetidae</taxon>
        <taxon>Xylariales</taxon>
        <taxon>Microdochiaceae</taxon>
        <taxon>Microdochium</taxon>
    </lineage>
</organism>
<dbReference type="AlphaFoldDB" id="A0A136IV47"/>
<dbReference type="InterPro" id="IPR000073">
    <property type="entry name" value="AB_hydrolase_1"/>
</dbReference>
<proteinExistence type="predicted"/>